<feature type="region of interest" description="Disordered" evidence="1">
    <location>
        <begin position="144"/>
        <end position="272"/>
    </location>
</feature>
<feature type="region of interest" description="Disordered" evidence="1">
    <location>
        <begin position="49"/>
        <end position="69"/>
    </location>
</feature>
<evidence type="ECO:0008006" key="4">
    <source>
        <dbReference type="Google" id="ProtNLM"/>
    </source>
</evidence>
<feature type="compositionally biased region" description="Basic and acidic residues" evidence="1">
    <location>
        <begin position="179"/>
        <end position="196"/>
    </location>
</feature>
<reference evidence="2 3" key="1">
    <citation type="submission" date="2020-10" db="EMBL/GenBank/DDBJ databases">
        <title>Sequencing the genomes of 1000 actinobacteria strains.</title>
        <authorList>
            <person name="Klenk H.-P."/>
        </authorList>
    </citation>
    <scope>NUCLEOTIDE SEQUENCE [LARGE SCALE GENOMIC DNA]</scope>
    <source>
        <strain evidence="2 3">DSM 45157</strain>
    </source>
</reference>
<feature type="compositionally biased region" description="Low complexity" evidence="1">
    <location>
        <begin position="160"/>
        <end position="173"/>
    </location>
</feature>
<comment type="caution">
    <text evidence="2">The sequence shown here is derived from an EMBL/GenBank/DDBJ whole genome shotgun (WGS) entry which is preliminary data.</text>
</comment>
<feature type="compositionally biased region" description="Basic and acidic residues" evidence="1">
    <location>
        <begin position="227"/>
        <end position="241"/>
    </location>
</feature>
<dbReference type="EMBL" id="JADBDY010000001">
    <property type="protein sequence ID" value="MBE1460263.1"/>
    <property type="molecule type" value="Genomic_DNA"/>
</dbReference>
<feature type="compositionally biased region" description="Low complexity" evidence="1">
    <location>
        <begin position="206"/>
        <end position="226"/>
    </location>
</feature>
<accession>A0ABR9HML4</accession>
<dbReference type="Proteomes" id="UP000598217">
    <property type="component" value="Unassembled WGS sequence"/>
</dbReference>
<evidence type="ECO:0000313" key="2">
    <source>
        <dbReference type="EMBL" id="MBE1460263.1"/>
    </source>
</evidence>
<sequence length="302" mass="30647">MIPRTSRTGTLRAVSAACAAAPSLLCLPLLIGAFLTVLWLLCSAAPAQADTSPAHPDAENTSATRGALPAEALTSGRSLGLDEEKSLEQVVPERVAAPVNTTLGTVHENLGKHTADTAAAAASLPEPAVTEVRSEVREVVTEIGRTSDTAVEQGLTHTLPATEARASRSAPAEPAEDGAEPRPRGDEEADRPEAETGRNPAVLDSAAAPHHIPAPAGDPAEAAGTAEPDHGAADRAPEHQRVQQTTGSPAPTANGPASAPSVAGYLTSAPLPAPAADTMRLAAHRLHAVPVDPADDPTVSPD</sequence>
<gene>
    <name evidence="2" type="ORF">H4W79_004477</name>
</gene>
<evidence type="ECO:0000313" key="3">
    <source>
        <dbReference type="Proteomes" id="UP000598217"/>
    </source>
</evidence>
<feature type="compositionally biased region" description="Polar residues" evidence="1">
    <location>
        <begin position="242"/>
        <end position="251"/>
    </location>
</feature>
<dbReference type="RefSeq" id="WP_191266902.1">
    <property type="nucleotide sequence ID" value="NZ_BMXJ01000001.1"/>
</dbReference>
<evidence type="ECO:0000256" key="1">
    <source>
        <dbReference type="SAM" id="MobiDB-lite"/>
    </source>
</evidence>
<organism evidence="2 3">
    <name type="scientific">Nocardiopsis terrae</name>
    <dbReference type="NCBI Taxonomy" id="372655"/>
    <lineage>
        <taxon>Bacteria</taxon>
        <taxon>Bacillati</taxon>
        <taxon>Actinomycetota</taxon>
        <taxon>Actinomycetes</taxon>
        <taxon>Streptosporangiales</taxon>
        <taxon>Nocardiopsidaceae</taxon>
        <taxon>Nocardiopsis</taxon>
    </lineage>
</organism>
<name>A0ABR9HML4_9ACTN</name>
<protein>
    <recommendedName>
        <fullName evidence="4">Secreted protein</fullName>
    </recommendedName>
</protein>
<keyword evidence="3" id="KW-1185">Reference proteome</keyword>
<proteinExistence type="predicted"/>